<dbReference type="AlphaFoldDB" id="A0A1B0ZH84"/>
<evidence type="ECO:0000313" key="3">
    <source>
        <dbReference type="EMBL" id="QEU12260.1"/>
    </source>
</evidence>
<feature type="transmembrane region" description="Helical" evidence="1">
    <location>
        <begin position="151"/>
        <end position="172"/>
    </location>
</feature>
<dbReference type="KEGG" id="dva:DAD186_07270"/>
<feature type="transmembrane region" description="Helical" evidence="1">
    <location>
        <begin position="247"/>
        <end position="266"/>
    </location>
</feature>
<reference evidence="2 4" key="1">
    <citation type="submission" date="2015-06" db="EMBL/GenBank/DDBJ databases">
        <title>Investigation of pathophysiology for high-risk pregnancy and development of treatment modality based on it.</title>
        <authorList>
            <person name="Kim B.-C."/>
            <person name="Lim S."/>
        </authorList>
    </citation>
    <scope>NUCLEOTIDE SEQUENCE [LARGE SCALE GENOMIC DNA]</scope>
    <source>
        <strain evidence="2 4">AD1-86</strain>
    </source>
</reference>
<reference evidence="3 5" key="2">
    <citation type="submission" date="2019-09" db="EMBL/GenBank/DDBJ databases">
        <title>FDA dAtabase for Regulatory Grade micrObial Sequences (FDA-ARGOS): Supporting development and validation of Infectious Disease Dx tests.</title>
        <authorList>
            <person name="Sciortino C."/>
            <person name="Tallon L."/>
            <person name="Sadzewicz L."/>
            <person name="Vavikolanu K."/>
            <person name="Mehta A."/>
            <person name="Aluvathingal J."/>
            <person name="Nadendla S."/>
            <person name="Nandy P."/>
            <person name="Geyer C."/>
            <person name="Yan Y."/>
            <person name="Sichtig H."/>
        </authorList>
    </citation>
    <scope>NUCLEOTIDE SEQUENCE [LARGE SCALE GENOMIC DNA]</scope>
    <source>
        <strain evidence="3 5">FDAARGOS_640</strain>
    </source>
</reference>
<proteinExistence type="predicted"/>
<evidence type="ECO:0000256" key="1">
    <source>
        <dbReference type="SAM" id="Phobius"/>
    </source>
</evidence>
<feature type="transmembrane region" description="Helical" evidence="1">
    <location>
        <begin position="56"/>
        <end position="78"/>
    </location>
</feature>
<keyword evidence="1" id="KW-0812">Transmembrane</keyword>
<dbReference type="RefSeq" id="WP_065247518.1">
    <property type="nucleotide sequence ID" value="NZ_CP012117.1"/>
</dbReference>
<dbReference type="Proteomes" id="UP000323865">
    <property type="component" value="Chromosome"/>
</dbReference>
<keyword evidence="1" id="KW-0472">Membrane</keyword>
<sequence length="449" mass="47259">MVSSRRARHTDDLREMVRVIIGKPSVSIPMTVGTFALIALALTATSSVWIGWGPSVFVATQNIACLIASVAGALVFAWRSLAERADEEAREKQNWLQRGAGRVSRRISPAFVIASILWGALFTFVPALVVFALSLAWWGVGDMSAINVLLWVLWSIGTWAFVSSLTLGGAVLTLRINSAFAILAAGVLAYLLAWWTLLFGASAALPALGGYVDTPWFFYEPTLTSAALRALLWLGVGIIVPAIGERSLTWASGGVLVAALALAGGISNDGRVQPVKSAFEASCAGENPKVCTPRPFETSLSRLQAQLAPGVDLLPSDMIPSVVGTHRFVESDVSTATLLVDPSDREALPSNRPNLVQTAGALGMSQFISPCGGFATASETNLAAYLAFLSLATGGEIDLDKNGSAPASVVPHTEAVSAALPEAREKAALNPSEFTAWLASHRTEIANCG</sequence>
<name>A0A1B0ZH84_9MICO</name>
<dbReference type="EMBL" id="CP044108">
    <property type="protein sequence ID" value="QEU12260.1"/>
    <property type="molecule type" value="Genomic_DNA"/>
</dbReference>
<dbReference type="Proteomes" id="UP000092596">
    <property type="component" value="Chromosome"/>
</dbReference>
<accession>A0A1B0ZH84</accession>
<feature type="transmembrane region" description="Helical" evidence="1">
    <location>
        <begin position="216"/>
        <end position="240"/>
    </location>
</feature>
<organism evidence="2 4">
    <name type="scientific">Dermabacter vaginalis</name>
    <dbReference type="NCBI Taxonomy" id="1630135"/>
    <lineage>
        <taxon>Bacteria</taxon>
        <taxon>Bacillati</taxon>
        <taxon>Actinomycetota</taxon>
        <taxon>Actinomycetes</taxon>
        <taxon>Micrococcales</taxon>
        <taxon>Dermabacteraceae</taxon>
        <taxon>Dermabacter</taxon>
    </lineage>
</organism>
<feature type="transmembrane region" description="Helical" evidence="1">
    <location>
        <begin position="26"/>
        <end position="50"/>
    </location>
</feature>
<protein>
    <recommendedName>
        <fullName evidence="6">ABC transporter permease</fullName>
    </recommendedName>
</protein>
<evidence type="ECO:0000313" key="5">
    <source>
        <dbReference type="Proteomes" id="UP000323865"/>
    </source>
</evidence>
<feature type="transmembrane region" description="Helical" evidence="1">
    <location>
        <begin position="179"/>
        <end position="204"/>
    </location>
</feature>
<dbReference type="EMBL" id="CP012117">
    <property type="protein sequence ID" value="ANP27277.1"/>
    <property type="molecule type" value="Genomic_DNA"/>
</dbReference>
<gene>
    <name evidence="2" type="ORF">DAD186_07270</name>
    <name evidence="3" type="ORF">FOB48_08060</name>
</gene>
<keyword evidence="5" id="KW-1185">Reference proteome</keyword>
<evidence type="ECO:0008006" key="6">
    <source>
        <dbReference type="Google" id="ProtNLM"/>
    </source>
</evidence>
<dbReference type="STRING" id="1630135.DAD186_07270"/>
<evidence type="ECO:0000313" key="2">
    <source>
        <dbReference type="EMBL" id="ANP27277.1"/>
    </source>
</evidence>
<keyword evidence="1" id="KW-1133">Transmembrane helix</keyword>
<evidence type="ECO:0000313" key="4">
    <source>
        <dbReference type="Proteomes" id="UP000092596"/>
    </source>
</evidence>
<feature type="transmembrane region" description="Helical" evidence="1">
    <location>
        <begin position="111"/>
        <end position="139"/>
    </location>
</feature>